<dbReference type="Proteomes" id="UP001219934">
    <property type="component" value="Unassembled WGS sequence"/>
</dbReference>
<feature type="compositionally biased region" description="Polar residues" evidence="1">
    <location>
        <begin position="67"/>
        <end position="83"/>
    </location>
</feature>
<evidence type="ECO:0000313" key="3">
    <source>
        <dbReference type="Proteomes" id="UP001219934"/>
    </source>
</evidence>
<evidence type="ECO:0000256" key="1">
    <source>
        <dbReference type="SAM" id="MobiDB-lite"/>
    </source>
</evidence>
<evidence type="ECO:0000313" key="2">
    <source>
        <dbReference type="EMBL" id="KAJ4942700.1"/>
    </source>
</evidence>
<protein>
    <submittedName>
        <fullName evidence="2">Uncharacterized protein</fullName>
    </submittedName>
</protein>
<dbReference type="AlphaFoldDB" id="A0AAD6FP71"/>
<dbReference type="EMBL" id="JAPTMU010000005">
    <property type="protein sequence ID" value="KAJ4942700.1"/>
    <property type="molecule type" value="Genomic_DNA"/>
</dbReference>
<keyword evidence="3" id="KW-1185">Reference proteome</keyword>
<comment type="caution">
    <text evidence="2">The sequence shown here is derived from an EMBL/GenBank/DDBJ whole genome shotgun (WGS) entry which is preliminary data.</text>
</comment>
<organism evidence="2 3">
    <name type="scientific">Pogonophryne albipinna</name>
    <dbReference type="NCBI Taxonomy" id="1090488"/>
    <lineage>
        <taxon>Eukaryota</taxon>
        <taxon>Metazoa</taxon>
        <taxon>Chordata</taxon>
        <taxon>Craniata</taxon>
        <taxon>Vertebrata</taxon>
        <taxon>Euteleostomi</taxon>
        <taxon>Actinopterygii</taxon>
        <taxon>Neopterygii</taxon>
        <taxon>Teleostei</taxon>
        <taxon>Neoteleostei</taxon>
        <taxon>Acanthomorphata</taxon>
        <taxon>Eupercaria</taxon>
        <taxon>Perciformes</taxon>
        <taxon>Notothenioidei</taxon>
        <taxon>Pogonophryne</taxon>
    </lineage>
</organism>
<accession>A0AAD6FP71</accession>
<feature type="region of interest" description="Disordered" evidence="1">
    <location>
        <begin position="65"/>
        <end position="106"/>
    </location>
</feature>
<sequence>MAPISWNGSQVIYNKVIRPIFLRYEAVVDDMVNDIGGRAMSAAEDITREVLCTLMKNKAVVALTPAQPETKSLPSSSTATVAPSDSKEEQPIAAEKEEQRAKTGLFSLTYPNKRNIPFQGD</sequence>
<gene>
    <name evidence="2" type="ORF">JOQ06_005217</name>
</gene>
<proteinExistence type="predicted"/>
<feature type="compositionally biased region" description="Basic and acidic residues" evidence="1">
    <location>
        <begin position="85"/>
        <end position="101"/>
    </location>
</feature>
<reference evidence="2" key="1">
    <citation type="submission" date="2022-11" db="EMBL/GenBank/DDBJ databases">
        <title>Chromosome-level genome of Pogonophryne albipinna.</title>
        <authorList>
            <person name="Jo E."/>
        </authorList>
    </citation>
    <scope>NUCLEOTIDE SEQUENCE</scope>
    <source>
        <strain evidence="2">SGF0006</strain>
        <tissue evidence="2">Muscle</tissue>
    </source>
</reference>
<name>A0AAD6FP71_9TELE</name>